<reference evidence="3" key="1">
    <citation type="submission" date="2018-07" db="EMBL/GenBank/DDBJ databases">
        <title>Genome assembly of strain Ka43.</title>
        <authorList>
            <person name="Kukolya J."/>
            <person name="Nagy I."/>
            <person name="Horvath B."/>
            <person name="Toth A."/>
        </authorList>
    </citation>
    <scope>NUCLEOTIDE SEQUENCE</scope>
    <source>
        <strain evidence="3">KB43</strain>
    </source>
</reference>
<evidence type="ECO:0000313" key="4">
    <source>
        <dbReference type="Proteomes" id="UP000652567"/>
    </source>
</evidence>
<sequence>MNNGSGISQSTANAAFTRASNTKTAVSVDFGGAGSNNSFENTLQQARQKVARSTQERPAPPNPREPSTPRPAAAAAKDSAPLRAEQATEKRPAAANKNEPDTSPSKPLTTENTELAAVEETSTAAPLTDASQTALPLEDTAPGVLLLANGVPDQVVTDETDPLDGESLLAEVDTEEPLPEELLKPEEETDAPVEEEPVAIAVETDEAAPTPQVALQGAPANARTDAAANTSESAVLTANKVTVEAGKSSGAPVVDDSIAGADDGLPAEEGLLARASGSASRTSLPTDANTAPPAETRTAPPTTAVIAETTRAAESLAVTGRGFTVQSQVGVPMGHPQWNQAVVNRVMWLSAQNLPSAEIRLDPPELGPLQVRIQVQNDHVQVNFVSQNPNVRDVLDQQANRLREMFAENGMSLDVGVSDQAFSRRDQEQSSGGGNGSNAEPGDEEEQAATARIIRLVDHYA</sequence>
<dbReference type="InterPro" id="IPR052563">
    <property type="entry name" value="FliK"/>
</dbReference>
<dbReference type="AlphaFoldDB" id="A0A928YTV7"/>
<dbReference type="InterPro" id="IPR021136">
    <property type="entry name" value="Flagellar_hook_control-like_C"/>
</dbReference>
<dbReference type="Proteomes" id="UP000652567">
    <property type="component" value="Unassembled WGS sequence"/>
</dbReference>
<feature type="compositionally biased region" description="Polar residues" evidence="1">
    <location>
        <begin position="277"/>
        <end position="287"/>
    </location>
</feature>
<feature type="domain" description="Flagellar hook-length control protein-like C-terminal" evidence="2">
    <location>
        <begin position="344"/>
        <end position="421"/>
    </location>
</feature>
<evidence type="ECO:0000313" key="3">
    <source>
        <dbReference type="EMBL" id="MBE8717404.1"/>
    </source>
</evidence>
<dbReference type="PANTHER" id="PTHR37533">
    <property type="entry name" value="FLAGELLAR HOOK-LENGTH CONTROL PROTEIN"/>
    <property type="match status" value="1"/>
</dbReference>
<proteinExistence type="predicted"/>
<dbReference type="InterPro" id="IPR038610">
    <property type="entry name" value="FliK-like_C_sf"/>
</dbReference>
<dbReference type="RefSeq" id="WP_193909243.1">
    <property type="nucleotide sequence ID" value="NZ_PRDL01000001.1"/>
</dbReference>
<dbReference type="EMBL" id="PRDL01000001">
    <property type="protein sequence ID" value="MBE8717404.1"/>
    <property type="molecule type" value="Genomic_DNA"/>
</dbReference>
<evidence type="ECO:0000259" key="2">
    <source>
        <dbReference type="Pfam" id="PF02120"/>
    </source>
</evidence>
<gene>
    <name evidence="3" type="ORF">C4F51_09405</name>
</gene>
<dbReference type="Pfam" id="PF02120">
    <property type="entry name" value="Flg_hook"/>
    <property type="match status" value="1"/>
</dbReference>
<feature type="region of interest" description="Disordered" evidence="1">
    <location>
        <begin position="27"/>
        <end position="136"/>
    </location>
</feature>
<feature type="compositionally biased region" description="Polar residues" evidence="1">
    <location>
        <begin position="120"/>
        <end position="134"/>
    </location>
</feature>
<feature type="compositionally biased region" description="Low complexity" evidence="1">
    <location>
        <begin position="70"/>
        <end position="84"/>
    </location>
</feature>
<feature type="compositionally biased region" description="Polar residues" evidence="1">
    <location>
        <begin position="101"/>
        <end position="113"/>
    </location>
</feature>
<feature type="region of interest" description="Disordered" evidence="1">
    <location>
        <begin position="169"/>
        <end position="193"/>
    </location>
</feature>
<comment type="caution">
    <text evidence="3">The sequence shown here is derived from an EMBL/GenBank/DDBJ whole genome shotgun (WGS) entry which is preliminary data.</text>
</comment>
<organism evidence="3 4">
    <name type="scientific">Cellvibrio polysaccharolyticus</name>
    <dbReference type="NCBI Taxonomy" id="2082724"/>
    <lineage>
        <taxon>Bacteria</taxon>
        <taxon>Pseudomonadati</taxon>
        <taxon>Pseudomonadota</taxon>
        <taxon>Gammaproteobacteria</taxon>
        <taxon>Cellvibrionales</taxon>
        <taxon>Cellvibrionaceae</taxon>
        <taxon>Cellvibrio</taxon>
    </lineage>
</organism>
<keyword evidence="4" id="KW-1185">Reference proteome</keyword>
<evidence type="ECO:0000256" key="1">
    <source>
        <dbReference type="SAM" id="MobiDB-lite"/>
    </source>
</evidence>
<feature type="region of interest" description="Disordered" evidence="1">
    <location>
        <begin position="275"/>
        <end position="299"/>
    </location>
</feature>
<feature type="compositionally biased region" description="Polar residues" evidence="1">
    <location>
        <begin position="35"/>
        <end position="53"/>
    </location>
</feature>
<accession>A0A928YTV7</accession>
<dbReference type="CDD" id="cd17470">
    <property type="entry name" value="T3SS_Flik_C"/>
    <property type="match status" value="1"/>
</dbReference>
<dbReference type="Gene3D" id="3.30.750.140">
    <property type="match status" value="1"/>
</dbReference>
<feature type="compositionally biased region" description="Pro residues" evidence="1">
    <location>
        <begin position="58"/>
        <end position="69"/>
    </location>
</feature>
<feature type="compositionally biased region" description="Low complexity" evidence="1">
    <location>
        <begin position="288"/>
        <end position="299"/>
    </location>
</feature>
<dbReference type="PANTHER" id="PTHR37533:SF2">
    <property type="entry name" value="FLAGELLAR HOOK-LENGTH CONTROL PROTEIN"/>
    <property type="match status" value="1"/>
</dbReference>
<name>A0A928YTV7_9GAMM</name>
<feature type="region of interest" description="Disordered" evidence="1">
    <location>
        <begin position="422"/>
        <end position="451"/>
    </location>
</feature>
<protein>
    <recommendedName>
        <fullName evidence="2">Flagellar hook-length control protein-like C-terminal domain-containing protein</fullName>
    </recommendedName>
</protein>